<name>A0A1J4J244_9EUKA</name>
<reference evidence="2" key="1">
    <citation type="submission" date="2016-10" db="EMBL/GenBank/DDBJ databases">
        <authorList>
            <person name="Benchimol M."/>
            <person name="Almeida L.G."/>
            <person name="Vasconcelos A.T."/>
            <person name="Perreira-Neves A."/>
            <person name="Rosa I.A."/>
            <person name="Tasca T."/>
            <person name="Bogo M.R."/>
            <person name="de Souza W."/>
        </authorList>
    </citation>
    <scope>NUCLEOTIDE SEQUENCE [LARGE SCALE GENOMIC DNA]</scope>
    <source>
        <strain evidence="2">K</strain>
    </source>
</reference>
<sequence>MDTITIDNLAQELNLPGLELLDIHEQIRIYLSISTDYDQMYLLARNSFLKFYGQNMDIWFSLFEEAALNGNIQSCFFLGKYYYEDLFPVKKDDIRSDFFFSLYIELYQKCELKNNHFNDNNNNNSDFGKKEMELMLSYSYFYLGYIYEDRNYTEGAYSMFSKSASLKNFDAIVKCAHYTQYDFTDIEPNDQNYMNMYHFSYENGSTLAISLLGFNIYCGFGTISNYMKAFDYYCQSARRGNLVDAANLGFSLFYGHGIEKHKKEGFDLIYAAYQAMRNKISQNSHEFQKLIQTIEYFYTYEEPRDFTLSDHELYENRVFNTFCSRQYDIGYITGMMGLLFHSKTISLNTDKSYKYFLKSALMNDSIGTRSLALFYSNFDCCIKDYKFKKRLFSIALLNNNVYFSAQTYKYIGDVYWNGEGCEKSIKNKTQSLFYYRKALNSGLFSIYDTYHSRFYEIYQKVDHELLISQVSLETIKKAYFNAIEPETELDSYKILFNPDDLHCNYLLGKAYILGTGIKNDEKGRELIRKVLKNSYFESEGINYCYDVAEMIDNEFYLPQYQHERTLLMTLLKIGLEFEISAIYNMYGIVMNILDEYSAEEVFYMLRKGALTDNYYGDDYVDFLAEQCYDIQSYQNAAKYYREKQLCPQYQLVKQNIDNIMN</sequence>
<keyword evidence="3" id="KW-1185">Reference proteome</keyword>
<dbReference type="EMBL" id="MLAK01001403">
    <property type="protein sequence ID" value="OHS93442.1"/>
    <property type="molecule type" value="Genomic_DNA"/>
</dbReference>
<evidence type="ECO:0008006" key="4">
    <source>
        <dbReference type="Google" id="ProtNLM"/>
    </source>
</evidence>
<gene>
    <name evidence="2" type="ORF">TRFO_40298</name>
</gene>
<evidence type="ECO:0000313" key="2">
    <source>
        <dbReference type="EMBL" id="OHS93442.1"/>
    </source>
</evidence>
<dbReference type="PANTHER" id="PTHR11102">
    <property type="entry name" value="SEL-1-LIKE PROTEIN"/>
    <property type="match status" value="1"/>
</dbReference>
<dbReference type="RefSeq" id="XP_068346579.1">
    <property type="nucleotide sequence ID" value="XM_068513123.1"/>
</dbReference>
<dbReference type="InterPro" id="IPR050767">
    <property type="entry name" value="Sel1_AlgK"/>
</dbReference>
<organism evidence="2 3">
    <name type="scientific">Tritrichomonas foetus</name>
    <dbReference type="NCBI Taxonomy" id="1144522"/>
    <lineage>
        <taxon>Eukaryota</taxon>
        <taxon>Metamonada</taxon>
        <taxon>Parabasalia</taxon>
        <taxon>Tritrichomonadida</taxon>
        <taxon>Tritrichomonadidae</taxon>
        <taxon>Tritrichomonas</taxon>
    </lineage>
</organism>
<dbReference type="Pfam" id="PF08238">
    <property type="entry name" value="Sel1"/>
    <property type="match status" value="7"/>
</dbReference>
<dbReference type="SUPFAM" id="SSF81901">
    <property type="entry name" value="HCP-like"/>
    <property type="match status" value="2"/>
</dbReference>
<dbReference type="SMART" id="SM00671">
    <property type="entry name" value="SEL1"/>
    <property type="match status" value="6"/>
</dbReference>
<protein>
    <recommendedName>
        <fullName evidence="4">Sel1 repeat family protein</fullName>
    </recommendedName>
</protein>
<proteinExistence type="inferred from homology"/>
<evidence type="ECO:0000313" key="3">
    <source>
        <dbReference type="Proteomes" id="UP000179807"/>
    </source>
</evidence>
<dbReference type="Gene3D" id="1.25.40.10">
    <property type="entry name" value="Tetratricopeptide repeat domain"/>
    <property type="match status" value="2"/>
</dbReference>
<dbReference type="GO" id="GO:0036503">
    <property type="term" value="P:ERAD pathway"/>
    <property type="evidence" value="ECO:0007669"/>
    <property type="project" value="TreeGrafter"/>
</dbReference>
<dbReference type="InterPro" id="IPR011990">
    <property type="entry name" value="TPR-like_helical_dom_sf"/>
</dbReference>
<dbReference type="GO" id="GO:0005789">
    <property type="term" value="C:endoplasmic reticulum membrane"/>
    <property type="evidence" value="ECO:0007669"/>
    <property type="project" value="TreeGrafter"/>
</dbReference>
<comment type="caution">
    <text evidence="2">The sequence shown here is derived from an EMBL/GenBank/DDBJ whole genome shotgun (WGS) entry which is preliminary data.</text>
</comment>
<dbReference type="PANTHER" id="PTHR11102:SF147">
    <property type="entry name" value="SEL1L ADAPTOR SUBUNIT OF ERAD E3 UBIQUITIN LIGASE"/>
    <property type="match status" value="1"/>
</dbReference>
<dbReference type="InterPro" id="IPR006597">
    <property type="entry name" value="Sel1-like"/>
</dbReference>
<dbReference type="GeneID" id="94847827"/>
<accession>A0A1J4J244</accession>
<dbReference type="AlphaFoldDB" id="A0A1J4J244"/>
<dbReference type="Proteomes" id="UP000179807">
    <property type="component" value="Unassembled WGS sequence"/>
</dbReference>
<comment type="similarity">
    <text evidence="1">Belongs to the sel-1 family.</text>
</comment>
<evidence type="ECO:0000256" key="1">
    <source>
        <dbReference type="ARBA" id="ARBA00038101"/>
    </source>
</evidence>
<dbReference type="VEuPathDB" id="TrichDB:TRFO_40298"/>